<sequence>MHRSSLARLQTIDPGLPPPLWAASGLFEAGESALQVGFEKAPHPRPGARTDGGTWKSNTRKAPAKEDTEKNGRWCSTEKTPLLLRALKAVLIDSTAPQRATNQRCSGGRSERGTLLKQIFPVSRGHSQLLRVQVGKQQQQQQQRSQSTTTTTTLALLCG</sequence>
<evidence type="ECO:0000313" key="3">
    <source>
        <dbReference type="Proteomes" id="UP001497482"/>
    </source>
</evidence>
<organism evidence="2 3">
    <name type="scientific">Knipowitschia caucasica</name>
    <name type="common">Caucasian dwarf goby</name>
    <name type="synonym">Pomatoschistus caucasicus</name>
    <dbReference type="NCBI Taxonomy" id="637954"/>
    <lineage>
        <taxon>Eukaryota</taxon>
        <taxon>Metazoa</taxon>
        <taxon>Chordata</taxon>
        <taxon>Craniata</taxon>
        <taxon>Vertebrata</taxon>
        <taxon>Euteleostomi</taxon>
        <taxon>Actinopterygii</taxon>
        <taxon>Neopterygii</taxon>
        <taxon>Teleostei</taxon>
        <taxon>Neoteleostei</taxon>
        <taxon>Acanthomorphata</taxon>
        <taxon>Gobiaria</taxon>
        <taxon>Gobiiformes</taxon>
        <taxon>Gobioidei</taxon>
        <taxon>Gobiidae</taxon>
        <taxon>Gobiinae</taxon>
        <taxon>Knipowitschia</taxon>
    </lineage>
</organism>
<proteinExistence type="predicted"/>
<keyword evidence="3" id="KW-1185">Reference proteome</keyword>
<accession>A0AAV2JYY1</accession>
<evidence type="ECO:0000313" key="2">
    <source>
        <dbReference type="EMBL" id="CAL1581875.1"/>
    </source>
</evidence>
<reference evidence="2 3" key="1">
    <citation type="submission" date="2024-04" db="EMBL/GenBank/DDBJ databases">
        <authorList>
            <person name="Waldvogel A.-M."/>
            <person name="Schoenle A."/>
        </authorList>
    </citation>
    <scope>NUCLEOTIDE SEQUENCE [LARGE SCALE GENOMIC DNA]</scope>
</reference>
<dbReference type="Proteomes" id="UP001497482">
    <property type="component" value="Chromosome 15"/>
</dbReference>
<evidence type="ECO:0000256" key="1">
    <source>
        <dbReference type="SAM" id="MobiDB-lite"/>
    </source>
</evidence>
<protein>
    <submittedName>
        <fullName evidence="2">Uncharacterized protein</fullName>
    </submittedName>
</protein>
<dbReference type="EMBL" id="OZ035837">
    <property type="protein sequence ID" value="CAL1581875.1"/>
    <property type="molecule type" value="Genomic_DNA"/>
</dbReference>
<gene>
    <name evidence="2" type="ORF">KC01_LOCUS12590</name>
</gene>
<name>A0AAV2JYY1_KNICA</name>
<dbReference type="AlphaFoldDB" id="A0AAV2JYY1"/>
<feature type="region of interest" description="Disordered" evidence="1">
    <location>
        <begin position="39"/>
        <end position="73"/>
    </location>
</feature>
<feature type="compositionally biased region" description="Basic and acidic residues" evidence="1">
    <location>
        <begin position="63"/>
        <end position="72"/>
    </location>
</feature>